<organism evidence="1">
    <name type="scientific">virus sp. ctDJ83</name>
    <dbReference type="NCBI Taxonomy" id="2827625"/>
    <lineage>
        <taxon>Viruses</taxon>
    </lineage>
</organism>
<protein>
    <submittedName>
        <fullName evidence="1">Uncharacterized protein</fullName>
    </submittedName>
</protein>
<dbReference type="EMBL" id="BK059107">
    <property type="protein sequence ID" value="DAE31369.1"/>
    <property type="molecule type" value="Genomic_DNA"/>
</dbReference>
<accession>A0A8S5RJU4</accession>
<name>A0A8S5RJU4_9VIRU</name>
<sequence length="29" mass="3342">MAQRTYSLRFLDSSNALVTLGYSNTYLQQ</sequence>
<reference evidence="1" key="1">
    <citation type="journal article" date="2021" name="Proc. Natl. Acad. Sci. U.S.A.">
        <title>A Catalog of Tens of Thousands of Viruses from Human Metagenomes Reveals Hidden Associations with Chronic Diseases.</title>
        <authorList>
            <person name="Tisza M.J."/>
            <person name="Buck C.B."/>
        </authorList>
    </citation>
    <scope>NUCLEOTIDE SEQUENCE</scope>
    <source>
        <strain evidence="1">CtDJ83</strain>
    </source>
</reference>
<proteinExistence type="predicted"/>
<evidence type="ECO:0000313" key="1">
    <source>
        <dbReference type="EMBL" id="DAE31369.1"/>
    </source>
</evidence>